<accession>A0ABM7JW55</accession>
<organism evidence="1 2">
    <name type="scientific">Mycobacterium mantenii</name>
    <dbReference type="NCBI Taxonomy" id="560555"/>
    <lineage>
        <taxon>Bacteria</taxon>
        <taxon>Bacillati</taxon>
        <taxon>Actinomycetota</taxon>
        <taxon>Actinomycetes</taxon>
        <taxon>Mycobacteriales</taxon>
        <taxon>Mycobacteriaceae</taxon>
        <taxon>Mycobacterium</taxon>
        <taxon>Mycobacterium avium complex (MAC)</taxon>
    </lineage>
</organism>
<sequence>MVRYTSSEYPVLTSSDRTTAVALANAYSNAAAEASLGDSAAWQSTVADVNAKDAAMKKLCGGG</sequence>
<keyword evidence="2" id="KW-1185">Reference proteome</keyword>
<reference evidence="1 2" key="1">
    <citation type="journal article" date="2019" name="Emerg. Microbes Infect.">
        <title>Comprehensive subspecies identification of 175 nontuberculous mycobacteria species based on 7547 genomic profiles.</title>
        <authorList>
            <person name="Matsumoto Y."/>
            <person name="Kinjo T."/>
            <person name="Motooka D."/>
            <person name="Nabeya D."/>
            <person name="Jung N."/>
            <person name="Uechi K."/>
            <person name="Horii T."/>
            <person name="Iida T."/>
            <person name="Fujita J."/>
            <person name="Nakamura S."/>
        </authorList>
    </citation>
    <scope>NUCLEOTIDE SEQUENCE [LARGE SCALE GENOMIC DNA]</scope>
    <source>
        <strain evidence="1 2">JCM 18113</strain>
    </source>
</reference>
<evidence type="ECO:0000313" key="2">
    <source>
        <dbReference type="Proteomes" id="UP000465812"/>
    </source>
</evidence>
<dbReference type="EMBL" id="AP022590">
    <property type="protein sequence ID" value="BBY39833.1"/>
    <property type="molecule type" value="Genomic_DNA"/>
</dbReference>
<evidence type="ECO:0000313" key="1">
    <source>
        <dbReference type="EMBL" id="BBY39833.1"/>
    </source>
</evidence>
<protein>
    <submittedName>
        <fullName evidence="1">Uncharacterized protein</fullName>
    </submittedName>
</protein>
<proteinExistence type="predicted"/>
<gene>
    <name evidence="1" type="ORF">MMAN_39670</name>
</gene>
<dbReference type="Proteomes" id="UP000465812">
    <property type="component" value="Chromosome"/>
</dbReference>
<name>A0ABM7JW55_MYCNT</name>